<feature type="compositionally biased region" description="Polar residues" evidence="1">
    <location>
        <begin position="1"/>
        <end position="10"/>
    </location>
</feature>
<comment type="caution">
    <text evidence="2">The sequence shown here is derived from an EMBL/GenBank/DDBJ whole genome shotgun (WGS) entry which is preliminary data.</text>
</comment>
<name>A0AAU9MMS2_9ASTR</name>
<reference evidence="2 3" key="1">
    <citation type="submission" date="2022-01" db="EMBL/GenBank/DDBJ databases">
        <authorList>
            <person name="Xiong W."/>
            <person name="Schranz E."/>
        </authorList>
    </citation>
    <scope>NUCLEOTIDE SEQUENCE [LARGE SCALE GENOMIC DNA]</scope>
</reference>
<evidence type="ECO:0000313" key="2">
    <source>
        <dbReference type="EMBL" id="CAH1427792.1"/>
    </source>
</evidence>
<dbReference type="Proteomes" id="UP001157418">
    <property type="component" value="Unassembled WGS sequence"/>
</dbReference>
<accession>A0AAU9MMS2</accession>
<proteinExistence type="predicted"/>
<feature type="region of interest" description="Disordered" evidence="1">
    <location>
        <begin position="1"/>
        <end position="59"/>
    </location>
</feature>
<evidence type="ECO:0000313" key="3">
    <source>
        <dbReference type="Proteomes" id="UP001157418"/>
    </source>
</evidence>
<dbReference type="EMBL" id="CAKMRJ010002223">
    <property type="protein sequence ID" value="CAH1427792.1"/>
    <property type="molecule type" value="Genomic_DNA"/>
</dbReference>
<dbReference type="AlphaFoldDB" id="A0AAU9MMS2"/>
<gene>
    <name evidence="2" type="ORF">LVIROSA_LOCUS14770</name>
</gene>
<keyword evidence="3" id="KW-1185">Reference proteome</keyword>
<protein>
    <submittedName>
        <fullName evidence="2">Uncharacterized protein</fullName>
    </submittedName>
</protein>
<sequence>MWTTTASATVGSDFKDDVPPIEAGVRGSGVASGKVVSHHRSTTVDSDLEEDGGGSSISRRLRRKSNIDPLFSKSPIVIEIADIDDPQAVETAGLRRPGEPGIMGAYSVPPSVPGDALSVAACMAAGVEKGKQVARMWSAGNSPGSSDPDAMAQSIDEMHDIVRAFAETDFASYLCLGELDLVDLFQLCSEEEERIPDGGVGGTASTQPRQG</sequence>
<organism evidence="2 3">
    <name type="scientific">Lactuca virosa</name>
    <dbReference type="NCBI Taxonomy" id="75947"/>
    <lineage>
        <taxon>Eukaryota</taxon>
        <taxon>Viridiplantae</taxon>
        <taxon>Streptophyta</taxon>
        <taxon>Embryophyta</taxon>
        <taxon>Tracheophyta</taxon>
        <taxon>Spermatophyta</taxon>
        <taxon>Magnoliopsida</taxon>
        <taxon>eudicotyledons</taxon>
        <taxon>Gunneridae</taxon>
        <taxon>Pentapetalae</taxon>
        <taxon>asterids</taxon>
        <taxon>campanulids</taxon>
        <taxon>Asterales</taxon>
        <taxon>Asteraceae</taxon>
        <taxon>Cichorioideae</taxon>
        <taxon>Cichorieae</taxon>
        <taxon>Lactucinae</taxon>
        <taxon>Lactuca</taxon>
    </lineage>
</organism>
<evidence type="ECO:0000256" key="1">
    <source>
        <dbReference type="SAM" id="MobiDB-lite"/>
    </source>
</evidence>